<dbReference type="Proteomes" id="UP001516390">
    <property type="component" value="Unassembled WGS sequence"/>
</dbReference>
<dbReference type="EMBL" id="NWUS01000001">
    <property type="protein sequence ID" value="MBA5725428.1"/>
    <property type="molecule type" value="Genomic_DNA"/>
</dbReference>
<comment type="caution">
    <text evidence="2">The sequence shown here is derived from an EMBL/GenBank/DDBJ whole genome shotgun (WGS) entry which is preliminary data.</text>
</comment>
<keyword evidence="1" id="KW-0472">Membrane</keyword>
<keyword evidence="3" id="KW-1185">Reference proteome</keyword>
<evidence type="ECO:0000256" key="1">
    <source>
        <dbReference type="SAM" id="Phobius"/>
    </source>
</evidence>
<reference evidence="2 3" key="1">
    <citation type="submission" date="2017-09" db="EMBL/GenBank/DDBJ databases">
        <authorList>
            <person name="Jakob F."/>
        </authorList>
    </citation>
    <scope>NUCLEOTIDE SEQUENCE [LARGE SCALE GENOMIC DNA]</scope>
    <source>
        <strain evidence="2 3">TMW 2.1880</strain>
    </source>
</reference>
<evidence type="ECO:0000313" key="2">
    <source>
        <dbReference type="EMBL" id="MBA5725428.1"/>
    </source>
</evidence>
<organism evidence="2 3">
    <name type="scientific">Bombella favorum</name>
    <dbReference type="NCBI Taxonomy" id="2039164"/>
    <lineage>
        <taxon>Bacteria</taxon>
        <taxon>Pseudomonadati</taxon>
        <taxon>Pseudomonadota</taxon>
        <taxon>Alphaproteobacteria</taxon>
        <taxon>Acetobacterales</taxon>
        <taxon>Acetobacteraceae</taxon>
        <taxon>Bombella</taxon>
    </lineage>
</organism>
<protein>
    <submittedName>
        <fullName evidence="2">Uncharacterized protein</fullName>
    </submittedName>
</protein>
<evidence type="ECO:0000313" key="3">
    <source>
        <dbReference type="Proteomes" id="UP001516390"/>
    </source>
</evidence>
<gene>
    <name evidence="2" type="ORF">CPA57_03940</name>
</gene>
<sequence length="196" mass="20275">MEQPSPAPAPQKQPLWRPAAIIAAAVGLGGTLLALHNQPAPHQDTAHPKPQLQPKAAEQAIPMVEGVLSLSMLPPNEAAQAIAHSNFPAQQKPVLLAALKENRVRLAAMPLADASGHTGQGVVVSGAGFSQHVVLGPQAKAVLLPIAQEGIITLTRTGPTELGPLSIATLNMFRNVVVLPPLTQTSPSLAVPVIVQ</sequence>
<proteinExistence type="predicted"/>
<name>A0ABR5ZMA9_9PROT</name>
<accession>A0ABR5ZMA9</accession>
<keyword evidence="1" id="KW-0812">Transmembrane</keyword>
<feature type="transmembrane region" description="Helical" evidence="1">
    <location>
        <begin position="15"/>
        <end position="35"/>
    </location>
</feature>
<dbReference type="RefSeq" id="WP_182081511.1">
    <property type="nucleotide sequence ID" value="NZ_NWUS01000001.1"/>
</dbReference>
<keyword evidence="1" id="KW-1133">Transmembrane helix</keyword>